<sequence length="535" mass="64273">MFGGALERPKYVKRLRPKPMTYDIQLPNIDPGNYAHVARAPNTDFHIKWLHYRQRTHDAGAELLAAEAKRLNKEKTTAKYDKHSEKTVFQRNIHERFKQKLQKYEDTIQVRRNKLKLLLCAEEQEFIRETITQGQQGLALKLEEMRMNAVKLKAQREEERMKIVEEKRKLQYRNECKDIRPEIVKQNLIDTKKTQLQQIKENEMRREAERELNSMWYDLMVKEQQAKAESEMQTLLKNHLTQKETMQTWEKQILGKQLLKQEAGKIAVEDRLEMIKLQEEIKLEQMETLELKKRKREQVAKELKEQILLQEKYIAQRKTEEDALNKAMAELASREIEREVHGIQVTTAKARREAAIYRQHLKELEEERKKEDEHLRRVLAEHKKLVEEKQEEAYCKLKRAKEELQKNVLAERAQQLEYKKQEAEKQSKLKQAENELIRMTCETNERLQAESDRLQAEQVKEYREELKRQMEYTNEKRKLEKEQLQRDLAETYAEEERRRQYILELVRAQAPEHVHPFRRVLTKQTCPCTSPTDNK</sequence>
<evidence type="ECO:0000256" key="3">
    <source>
        <dbReference type="ARBA" id="ARBA00023069"/>
    </source>
</evidence>
<evidence type="ECO:0000313" key="9">
    <source>
        <dbReference type="EMBL" id="KAJ3647773.1"/>
    </source>
</evidence>
<dbReference type="InterPro" id="IPR043596">
    <property type="entry name" value="CFAP53/TCHP"/>
</dbReference>
<evidence type="ECO:0000256" key="6">
    <source>
        <dbReference type="ARBA" id="ARBA00033773"/>
    </source>
</evidence>
<protein>
    <recommendedName>
        <fullName evidence="6">Cilia- and flagella-associated protein 53</fullName>
    </recommendedName>
</protein>
<dbReference type="Pfam" id="PF13868">
    <property type="entry name" value="TPH"/>
    <property type="match status" value="1"/>
</dbReference>
<feature type="domain" description="Trichohyalin-plectin-homology" evidence="8">
    <location>
        <begin position="191"/>
        <end position="504"/>
    </location>
</feature>
<feature type="coiled-coil region" evidence="7">
    <location>
        <begin position="274"/>
        <end position="306"/>
    </location>
</feature>
<feature type="coiled-coil region" evidence="7">
    <location>
        <begin position="347"/>
        <end position="494"/>
    </location>
</feature>
<evidence type="ECO:0000256" key="2">
    <source>
        <dbReference type="ARBA" id="ARBA00023054"/>
    </source>
</evidence>
<evidence type="ECO:0000256" key="7">
    <source>
        <dbReference type="SAM" id="Coils"/>
    </source>
</evidence>
<gene>
    <name evidence="9" type="ORF">Zmor_019634</name>
</gene>
<reference evidence="9" key="1">
    <citation type="journal article" date="2023" name="G3 (Bethesda)">
        <title>Whole genome assemblies of Zophobas morio and Tenebrio molitor.</title>
        <authorList>
            <person name="Kaur S."/>
            <person name="Stinson S.A."/>
            <person name="diCenzo G.C."/>
        </authorList>
    </citation>
    <scope>NUCLEOTIDE SEQUENCE</scope>
    <source>
        <strain evidence="9">QUZm001</strain>
    </source>
</reference>
<evidence type="ECO:0000259" key="8">
    <source>
        <dbReference type="Pfam" id="PF13868"/>
    </source>
</evidence>
<comment type="subcellular location">
    <subcellularLocation>
        <location evidence="1">Cell projection</location>
        <location evidence="1">Cilium</location>
    </subcellularLocation>
</comment>
<keyword evidence="2 7" id="KW-0175">Coiled coil</keyword>
<evidence type="ECO:0000313" key="10">
    <source>
        <dbReference type="Proteomes" id="UP001168821"/>
    </source>
</evidence>
<name>A0AA38HZZ5_9CUCU</name>
<organism evidence="9 10">
    <name type="scientific">Zophobas morio</name>
    <dbReference type="NCBI Taxonomy" id="2755281"/>
    <lineage>
        <taxon>Eukaryota</taxon>
        <taxon>Metazoa</taxon>
        <taxon>Ecdysozoa</taxon>
        <taxon>Arthropoda</taxon>
        <taxon>Hexapoda</taxon>
        <taxon>Insecta</taxon>
        <taxon>Pterygota</taxon>
        <taxon>Neoptera</taxon>
        <taxon>Endopterygota</taxon>
        <taxon>Coleoptera</taxon>
        <taxon>Polyphaga</taxon>
        <taxon>Cucujiformia</taxon>
        <taxon>Tenebrionidae</taxon>
        <taxon>Zophobas</taxon>
    </lineage>
</organism>
<dbReference type="AlphaFoldDB" id="A0AA38HZZ5"/>
<evidence type="ECO:0000256" key="4">
    <source>
        <dbReference type="ARBA" id="ARBA00023273"/>
    </source>
</evidence>
<dbReference type="Proteomes" id="UP001168821">
    <property type="component" value="Unassembled WGS sequence"/>
</dbReference>
<dbReference type="PANTHER" id="PTHR31183:SF1">
    <property type="entry name" value="CILIA- AND FLAGELLA-ASSOCIATED PROTEIN 53"/>
    <property type="match status" value="1"/>
</dbReference>
<comment type="caution">
    <text evidence="9">The sequence shown here is derived from an EMBL/GenBank/DDBJ whole genome shotgun (WGS) entry which is preliminary data.</text>
</comment>
<dbReference type="EMBL" id="JALNTZ010000006">
    <property type="protein sequence ID" value="KAJ3647773.1"/>
    <property type="molecule type" value="Genomic_DNA"/>
</dbReference>
<accession>A0AA38HZZ5</accession>
<feature type="coiled-coil region" evidence="7">
    <location>
        <begin position="140"/>
        <end position="169"/>
    </location>
</feature>
<keyword evidence="4" id="KW-0966">Cell projection</keyword>
<keyword evidence="10" id="KW-1185">Reference proteome</keyword>
<dbReference type="GO" id="GO:0005929">
    <property type="term" value="C:cilium"/>
    <property type="evidence" value="ECO:0007669"/>
    <property type="project" value="UniProtKB-SubCell"/>
</dbReference>
<keyword evidence="3" id="KW-0969">Cilium</keyword>
<comment type="similarity">
    <text evidence="5">Belongs to the CFAP53 family.</text>
</comment>
<evidence type="ECO:0000256" key="5">
    <source>
        <dbReference type="ARBA" id="ARBA00033747"/>
    </source>
</evidence>
<proteinExistence type="inferred from homology"/>
<dbReference type="PANTHER" id="PTHR31183">
    <property type="entry name" value="TRICHOPLEIN KERATIN FILAMENT-BINDING PROTEIN FAMILY MEMBER"/>
    <property type="match status" value="1"/>
</dbReference>
<dbReference type="InterPro" id="IPR043597">
    <property type="entry name" value="TPH_dom"/>
</dbReference>
<evidence type="ECO:0000256" key="1">
    <source>
        <dbReference type="ARBA" id="ARBA00004138"/>
    </source>
</evidence>